<dbReference type="PANTHER" id="PTHR22550:SF5">
    <property type="entry name" value="LEUCINE ZIPPER PROTEIN 4"/>
    <property type="match status" value="1"/>
</dbReference>
<sequence length="492" mass="55383">MLNLLKKILFNDLQSKNSKNKEIQKNQKPTYSHIEEEFSKCADITKKEYPQIHLQLMYFEYMIAKEMVEKVLFSKIEKLNAENIKSFLSQHQFQACDDSKEAVNALLAGNVIIFHQDQTYIFAAINLQTRAIQTAESETIITGSHDAFNEDINTNLSLVRRRVKSSKLKVLKYSIGKITKNTVYILYIEDLAKPDLVNELKNRMENIKVDAIYDVNMLVQLIEEYPTSPFPQIFTTERPDVMSSKLTEGKIIGLMSNSPYAFSAPATFFDFVHSPDDYNQRWLTGSLIRIFRLFAFFITVTLTALYVSITTFHYAMVPELLLPSLIKSRSNVPFPPIIEALIMEFTIELLREAGARLPTKVGQTIGIVGGIVIGSASVEAGITSNILIIFVAVSAIASFVIPSYVMSSSVRIIRFGFIIMAGFLGNLGISIALGFLVLSLTSLTSLKTPYLWPISPTQPSNWLDTLIRAPLASLNNETNTSKKKKNSNKNKR</sequence>
<dbReference type="GO" id="GO:0016020">
    <property type="term" value="C:membrane"/>
    <property type="evidence" value="ECO:0007669"/>
    <property type="project" value="InterPro"/>
</dbReference>
<dbReference type="Proteomes" id="UP000448943">
    <property type="component" value="Unassembled WGS sequence"/>
</dbReference>
<dbReference type="GO" id="GO:0009847">
    <property type="term" value="P:spore germination"/>
    <property type="evidence" value="ECO:0007669"/>
    <property type="project" value="InterPro"/>
</dbReference>
<dbReference type="Pfam" id="PF03323">
    <property type="entry name" value="GerA"/>
    <property type="match status" value="1"/>
</dbReference>
<protein>
    <submittedName>
        <fullName evidence="4">Spore germination protein</fullName>
    </submittedName>
</protein>
<dbReference type="PANTHER" id="PTHR22550">
    <property type="entry name" value="SPORE GERMINATION PROTEIN"/>
    <property type="match status" value="1"/>
</dbReference>
<evidence type="ECO:0000256" key="2">
    <source>
        <dbReference type="ARBA" id="ARBA00023136"/>
    </source>
</evidence>
<keyword evidence="3" id="KW-0812">Transmembrane</keyword>
<dbReference type="EMBL" id="SIJB01000043">
    <property type="protein sequence ID" value="NBI30875.1"/>
    <property type="molecule type" value="Genomic_DNA"/>
</dbReference>
<dbReference type="InterPro" id="IPR050768">
    <property type="entry name" value="UPF0353/GerABKA_families"/>
</dbReference>
<keyword evidence="5" id="KW-1185">Reference proteome</keyword>
<accession>A0A6N9Q7J6</accession>
<feature type="transmembrane region" description="Helical" evidence="3">
    <location>
        <begin position="290"/>
        <end position="315"/>
    </location>
</feature>
<evidence type="ECO:0000313" key="4">
    <source>
        <dbReference type="EMBL" id="NBI30875.1"/>
    </source>
</evidence>
<dbReference type="InterPro" id="IPR004995">
    <property type="entry name" value="Spore_Ger"/>
</dbReference>
<feature type="transmembrane region" description="Helical" evidence="3">
    <location>
        <begin position="386"/>
        <end position="405"/>
    </location>
</feature>
<organism evidence="4 5">
    <name type="scientific">Chengkuizengella marina</name>
    <dbReference type="NCBI Taxonomy" id="2507566"/>
    <lineage>
        <taxon>Bacteria</taxon>
        <taxon>Bacillati</taxon>
        <taxon>Bacillota</taxon>
        <taxon>Bacilli</taxon>
        <taxon>Bacillales</taxon>
        <taxon>Paenibacillaceae</taxon>
        <taxon>Chengkuizengella</taxon>
    </lineage>
</organism>
<name>A0A6N9Q7J6_9BACL</name>
<evidence type="ECO:0000313" key="5">
    <source>
        <dbReference type="Proteomes" id="UP000448943"/>
    </source>
</evidence>
<feature type="transmembrane region" description="Helical" evidence="3">
    <location>
        <begin position="417"/>
        <end position="440"/>
    </location>
</feature>
<dbReference type="AlphaFoldDB" id="A0A6N9Q7J6"/>
<comment type="caution">
    <text evidence="4">The sequence shown here is derived from an EMBL/GenBank/DDBJ whole genome shotgun (WGS) entry which is preliminary data.</text>
</comment>
<reference evidence="4 5" key="1">
    <citation type="submission" date="2019-01" db="EMBL/GenBank/DDBJ databases">
        <title>Chengkuizengella sp. nov., isolated from deep-sea sediment of East Pacific Ocean.</title>
        <authorList>
            <person name="Yang J."/>
            <person name="Lai Q."/>
            <person name="Shao Z."/>
        </authorList>
    </citation>
    <scope>NUCLEOTIDE SEQUENCE [LARGE SCALE GENOMIC DNA]</scope>
    <source>
        <strain evidence="4 5">YPA3-1-1</strain>
    </source>
</reference>
<evidence type="ECO:0000256" key="3">
    <source>
        <dbReference type="SAM" id="Phobius"/>
    </source>
</evidence>
<proteinExistence type="inferred from homology"/>
<comment type="similarity">
    <text evidence="1">Belongs to the GerABKA family.</text>
</comment>
<evidence type="ECO:0000256" key="1">
    <source>
        <dbReference type="ARBA" id="ARBA00005278"/>
    </source>
</evidence>
<keyword evidence="3" id="KW-1133">Transmembrane helix</keyword>
<gene>
    <name evidence="4" type="ORF">ERL59_18145</name>
</gene>
<dbReference type="OrthoDB" id="1726708at2"/>
<keyword evidence="2 3" id="KW-0472">Membrane</keyword>
<dbReference type="RefSeq" id="WP_160647683.1">
    <property type="nucleotide sequence ID" value="NZ_SIJB01000043.1"/>
</dbReference>
<dbReference type="PIRSF" id="PIRSF005690">
    <property type="entry name" value="GerBA"/>
    <property type="match status" value="1"/>
</dbReference>